<dbReference type="PANTHER" id="PTHR30344">
    <property type="entry name" value="6-PHOSPHOGLUCONOLACTONASE-RELATED"/>
    <property type="match status" value="1"/>
</dbReference>
<reference evidence="1 2" key="1">
    <citation type="submission" date="2021-06" db="EMBL/GenBank/DDBJ databases">
        <title>Sphingomonas sp. XMGL2, whole genome shotgun sequencing project.</title>
        <authorList>
            <person name="Zhao G."/>
            <person name="Shen L."/>
        </authorList>
    </citation>
    <scope>NUCLEOTIDE SEQUENCE [LARGE SCALE GENOMIC DNA]</scope>
    <source>
        <strain evidence="1 2">XMGL2</strain>
    </source>
</reference>
<dbReference type="RefSeq" id="WP_216322945.1">
    <property type="nucleotide sequence ID" value="NZ_JAHKRT010000003.1"/>
</dbReference>
<comment type="caution">
    <text evidence="1">The sequence shown here is derived from an EMBL/GenBank/DDBJ whole genome shotgun (WGS) entry which is preliminary data.</text>
</comment>
<sequence>MTSASPVTLHVGTYDKGGGEGLVTIGFSPDEGWSVDATIGEIRNASYGASSARFGLHYLVDEQADGALLACREGRPWRVLARLATQGAEPCYASLDPAERWLAVANYGSGDIALFALHPDTGLPLVPPTIRRHHGSGPVASRQDGPHAHCVLFARDGRVLYHVDLGSDVILAHPVDPRAGFVGEARIAYRAPPGAGPRHLVFHPHLPLALLVCELAATLTLFDVADGRLTERVTVATAPPGWTGENLGGHLALNQAGDRAYATNRGHDSVAVFALDDHGAPTLLQHVQSGGVSPRHFLLLETAGLLVLANEESATLFAFRIEADGRLSPCSEPFHLAGAAFVLAAHARSCSRENDR</sequence>
<gene>
    <name evidence="1" type="ORF">KOF26_08215</name>
</gene>
<organism evidence="1 2">
    <name type="scientific">Sphingomonas quercus</name>
    <dbReference type="NCBI Taxonomy" id="2842451"/>
    <lineage>
        <taxon>Bacteria</taxon>
        <taxon>Pseudomonadati</taxon>
        <taxon>Pseudomonadota</taxon>
        <taxon>Alphaproteobacteria</taxon>
        <taxon>Sphingomonadales</taxon>
        <taxon>Sphingomonadaceae</taxon>
        <taxon>Sphingomonas</taxon>
    </lineage>
</organism>
<dbReference type="Pfam" id="PF10282">
    <property type="entry name" value="Lactonase"/>
    <property type="match status" value="1"/>
</dbReference>
<dbReference type="Proteomes" id="UP000776276">
    <property type="component" value="Unassembled WGS sequence"/>
</dbReference>
<dbReference type="EMBL" id="JAHKRT010000003">
    <property type="protein sequence ID" value="MBU3077845.1"/>
    <property type="molecule type" value="Genomic_DNA"/>
</dbReference>
<name>A0ABS6BKU0_9SPHN</name>
<proteinExistence type="predicted"/>
<keyword evidence="2" id="KW-1185">Reference proteome</keyword>
<evidence type="ECO:0000313" key="2">
    <source>
        <dbReference type="Proteomes" id="UP000776276"/>
    </source>
</evidence>
<accession>A0ABS6BKU0</accession>
<protein>
    <submittedName>
        <fullName evidence="1">Lactonase family protein</fullName>
    </submittedName>
</protein>
<dbReference type="PANTHER" id="PTHR30344:SF1">
    <property type="entry name" value="6-PHOSPHOGLUCONOLACTONASE"/>
    <property type="match status" value="1"/>
</dbReference>
<dbReference type="InterPro" id="IPR019405">
    <property type="entry name" value="Lactonase_7-beta_prop"/>
</dbReference>
<evidence type="ECO:0000313" key="1">
    <source>
        <dbReference type="EMBL" id="MBU3077845.1"/>
    </source>
</evidence>
<dbReference type="InterPro" id="IPR050282">
    <property type="entry name" value="Cycloisomerase_2"/>
</dbReference>